<dbReference type="PANTHER" id="PTHR22893:SF91">
    <property type="entry name" value="NADPH DEHYDROGENASE 2-RELATED"/>
    <property type="match status" value="1"/>
</dbReference>
<dbReference type="OrthoDB" id="276546at2759"/>
<reference evidence="2 3" key="1">
    <citation type="journal article" date="2015" name="Genome Biol. Evol.">
        <title>Phylogenomic analyses indicate that early fungi evolved digesting cell walls of algal ancestors of land plants.</title>
        <authorList>
            <person name="Chang Y."/>
            <person name="Wang S."/>
            <person name="Sekimoto S."/>
            <person name="Aerts A.L."/>
            <person name="Choi C."/>
            <person name="Clum A."/>
            <person name="LaButti K.M."/>
            <person name="Lindquist E.A."/>
            <person name="Yee Ngan C."/>
            <person name="Ohm R.A."/>
            <person name="Salamov A.A."/>
            <person name="Grigoriev I.V."/>
            <person name="Spatafora J.W."/>
            <person name="Berbee M.L."/>
        </authorList>
    </citation>
    <scope>NUCLEOTIDE SEQUENCE [LARGE SCALE GENOMIC DNA]</scope>
    <source>
        <strain evidence="2 3">NRRL 28638</strain>
    </source>
</reference>
<accession>A0A137P1S7</accession>
<dbReference type="Pfam" id="PF00724">
    <property type="entry name" value="Oxidored_FMN"/>
    <property type="match status" value="1"/>
</dbReference>
<gene>
    <name evidence="2" type="ORF">CONCODRAFT_8846</name>
</gene>
<dbReference type="InterPro" id="IPR013785">
    <property type="entry name" value="Aldolase_TIM"/>
</dbReference>
<evidence type="ECO:0000313" key="2">
    <source>
        <dbReference type="EMBL" id="KXN68831.1"/>
    </source>
</evidence>
<evidence type="ECO:0000313" key="3">
    <source>
        <dbReference type="Proteomes" id="UP000070444"/>
    </source>
</evidence>
<dbReference type="GO" id="GO:0016491">
    <property type="term" value="F:oxidoreductase activity"/>
    <property type="evidence" value="ECO:0007669"/>
    <property type="project" value="InterPro"/>
</dbReference>
<dbReference type="Gene3D" id="3.20.20.70">
    <property type="entry name" value="Aldolase class I"/>
    <property type="match status" value="2"/>
</dbReference>
<proteinExistence type="predicted"/>
<dbReference type="Proteomes" id="UP000070444">
    <property type="component" value="Unassembled WGS sequence"/>
</dbReference>
<dbReference type="STRING" id="796925.A0A137P1S7"/>
<dbReference type="GO" id="GO:0010181">
    <property type="term" value="F:FMN binding"/>
    <property type="evidence" value="ECO:0007669"/>
    <property type="project" value="InterPro"/>
</dbReference>
<dbReference type="InterPro" id="IPR045247">
    <property type="entry name" value="Oye-like"/>
</dbReference>
<evidence type="ECO:0000259" key="1">
    <source>
        <dbReference type="Pfam" id="PF00724"/>
    </source>
</evidence>
<dbReference type="SUPFAM" id="SSF51395">
    <property type="entry name" value="FMN-linked oxidoreductases"/>
    <property type="match status" value="1"/>
</dbReference>
<feature type="domain" description="NADH:flavin oxidoreductase/NADH oxidase N-terminal" evidence="1">
    <location>
        <begin position="86"/>
        <end position="159"/>
    </location>
</feature>
<keyword evidence="3" id="KW-1185">Reference proteome</keyword>
<dbReference type="AlphaFoldDB" id="A0A137P1S7"/>
<protein>
    <submittedName>
        <fullName evidence="2">FMN-linked oxidoreductase</fullName>
    </submittedName>
</protein>
<dbReference type="EMBL" id="KQ964559">
    <property type="protein sequence ID" value="KXN68831.1"/>
    <property type="molecule type" value="Genomic_DNA"/>
</dbReference>
<sequence>MEKCGDEVHAKSRVIFAQLMHFERAANTLHKQGIAPPALSAIRANAGKFRLLVGSPGYSTPEAIDDPKEYIQLFKRAAENEKLTGTDSYGGSIKNRSRFILETIDSLQEVYDKKQIEVKLNPSGGHNDSGEGSKVKIVELYSYLINEIDSKDIGYFQFIHYTPLIDPTGRGIEVDIQEFHPLIKNAVFFANTRFNAEDGNNYVGDGIADVIAY</sequence>
<name>A0A137P1S7_CONC2</name>
<dbReference type="InterPro" id="IPR001155">
    <property type="entry name" value="OxRdtase_FMN_N"/>
</dbReference>
<organism evidence="2 3">
    <name type="scientific">Conidiobolus coronatus (strain ATCC 28846 / CBS 209.66 / NRRL 28638)</name>
    <name type="common">Delacroixia coronata</name>
    <dbReference type="NCBI Taxonomy" id="796925"/>
    <lineage>
        <taxon>Eukaryota</taxon>
        <taxon>Fungi</taxon>
        <taxon>Fungi incertae sedis</taxon>
        <taxon>Zoopagomycota</taxon>
        <taxon>Entomophthoromycotina</taxon>
        <taxon>Entomophthoromycetes</taxon>
        <taxon>Entomophthorales</taxon>
        <taxon>Ancylistaceae</taxon>
        <taxon>Conidiobolus</taxon>
    </lineage>
</organism>
<dbReference type="PANTHER" id="PTHR22893">
    <property type="entry name" value="NADH OXIDOREDUCTASE-RELATED"/>
    <property type="match status" value="1"/>
</dbReference>